<organism evidence="2 3">
    <name type="scientific">Colocasia esculenta</name>
    <name type="common">Wild taro</name>
    <name type="synonym">Arum esculentum</name>
    <dbReference type="NCBI Taxonomy" id="4460"/>
    <lineage>
        <taxon>Eukaryota</taxon>
        <taxon>Viridiplantae</taxon>
        <taxon>Streptophyta</taxon>
        <taxon>Embryophyta</taxon>
        <taxon>Tracheophyta</taxon>
        <taxon>Spermatophyta</taxon>
        <taxon>Magnoliopsida</taxon>
        <taxon>Liliopsida</taxon>
        <taxon>Araceae</taxon>
        <taxon>Aroideae</taxon>
        <taxon>Colocasieae</taxon>
        <taxon>Colocasia</taxon>
    </lineage>
</organism>
<proteinExistence type="predicted"/>
<evidence type="ECO:0000256" key="1">
    <source>
        <dbReference type="SAM" id="MobiDB-lite"/>
    </source>
</evidence>
<gene>
    <name evidence="2" type="ORF">Taro_041311</name>
</gene>
<dbReference type="Proteomes" id="UP000652761">
    <property type="component" value="Unassembled WGS sequence"/>
</dbReference>
<sequence length="164" mass="17837">MTYCGGRFLPPKPKPSRPINAFSTMRPSRKVSRSPRRSDGEGAHAPAVPSEVLPSSLAGAFRTRAVALLRGTSPDITEQHVRPLCGSPARKATYSTIKRHELPGGPTGTWAHNSSCYARPSWCLFRHDPLALRTPAQALTPIKSTGTVPCKVFVLTSDRLPYSF</sequence>
<dbReference type="EMBL" id="NMUH01004126">
    <property type="protein sequence ID" value="MQM08453.1"/>
    <property type="molecule type" value="Genomic_DNA"/>
</dbReference>
<evidence type="ECO:0000313" key="3">
    <source>
        <dbReference type="Proteomes" id="UP000652761"/>
    </source>
</evidence>
<dbReference type="AlphaFoldDB" id="A0A843WB57"/>
<keyword evidence="3" id="KW-1185">Reference proteome</keyword>
<evidence type="ECO:0000313" key="2">
    <source>
        <dbReference type="EMBL" id="MQM08453.1"/>
    </source>
</evidence>
<feature type="region of interest" description="Disordered" evidence="1">
    <location>
        <begin position="1"/>
        <end position="49"/>
    </location>
</feature>
<reference evidence="2" key="1">
    <citation type="submission" date="2017-07" db="EMBL/GenBank/DDBJ databases">
        <title>Taro Niue Genome Assembly and Annotation.</title>
        <authorList>
            <person name="Atibalentja N."/>
            <person name="Keating K."/>
            <person name="Fields C.J."/>
        </authorList>
    </citation>
    <scope>NUCLEOTIDE SEQUENCE</scope>
    <source>
        <strain evidence="2">Niue_2</strain>
        <tissue evidence="2">Leaf</tissue>
    </source>
</reference>
<protein>
    <submittedName>
        <fullName evidence="2">Uncharacterized protein</fullName>
    </submittedName>
</protein>
<name>A0A843WB57_COLES</name>
<accession>A0A843WB57</accession>
<comment type="caution">
    <text evidence="2">The sequence shown here is derived from an EMBL/GenBank/DDBJ whole genome shotgun (WGS) entry which is preliminary data.</text>
</comment>